<name>A0A158EDS3_9BURK</name>
<protein>
    <submittedName>
        <fullName evidence="2">Uncharacterized protein</fullName>
    </submittedName>
</protein>
<gene>
    <name evidence="2" type="ORF">AWB78_07237</name>
</gene>
<dbReference type="AlphaFoldDB" id="A0A158EDS3"/>
<proteinExistence type="predicted"/>
<organism evidence="2 3">
    <name type="scientific">Caballeronia calidae</name>
    <dbReference type="NCBI Taxonomy" id="1777139"/>
    <lineage>
        <taxon>Bacteria</taxon>
        <taxon>Pseudomonadati</taxon>
        <taxon>Pseudomonadota</taxon>
        <taxon>Betaproteobacteria</taxon>
        <taxon>Burkholderiales</taxon>
        <taxon>Burkholderiaceae</taxon>
        <taxon>Caballeronia</taxon>
    </lineage>
</organism>
<keyword evidence="3" id="KW-1185">Reference proteome</keyword>
<dbReference type="RefSeq" id="WP_157697722.1">
    <property type="nucleotide sequence ID" value="NZ_FCOX02000072.1"/>
</dbReference>
<sequence>MNSSVSFMQSEQVVKARSRYCDSGLEGDTNPTVDGRYLHRPAGCTKPSQDTAPCAFADACRTFTVDESPSDRRPPLPPQTVARSVHEPQVIRFVDGQDAFARRSALEACLRQHWSDPGRTLLISCRKGELPNQLQRAKIWVAERSARHPTKPVFVGIDGIDQWLLSPGVVASNLVALLNVGATVACSVDSRYGDSRLLMFHLRTLGIVVICQPVLSVRRVSVCAGRETPRLALDTEPEVSAWKMRKTPAPAPGAMVAERRSLGTHTRKNARSPRECEHHRTRDGMAGSTFSEHERIKYARAYRNAFAVNRLLREVFGA</sequence>
<feature type="compositionally biased region" description="Basic and acidic residues" evidence="1">
    <location>
        <begin position="272"/>
        <end position="283"/>
    </location>
</feature>
<evidence type="ECO:0000313" key="2">
    <source>
        <dbReference type="EMBL" id="SAL04998.1"/>
    </source>
</evidence>
<dbReference type="OrthoDB" id="9855868at2"/>
<evidence type="ECO:0000313" key="3">
    <source>
        <dbReference type="Proteomes" id="UP000071859"/>
    </source>
</evidence>
<dbReference type="EMBL" id="FCOX02000072">
    <property type="protein sequence ID" value="SAL04998.1"/>
    <property type="molecule type" value="Genomic_DNA"/>
</dbReference>
<evidence type="ECO:0000256" key="1">
    <source>
        <dbReference type="SAM" id="MobiDB-lite"/>
    </source>
</evidence>
<feature type="region of interest" description="Disordered" evidence="1">
    <location>
        <begin position="262"/>
        <end position="286"/>
    </location>
</feature>
<accession>A0A158EDS3</accession>
<comment type="caution">
    <text evidence="2">The sequence shown here is derived from an EMBL/GenBank/DDBJ whole genome shotgun (WGS) entry which is preliminary data.</text>
</comment>
<reference evidence="2" key="1">
    <citation type="submission" date="2016-01" db="EMBL/GenBank/DDBJ databases">
        <authorList>
            <person name="Peeters C."/>
        </authorList>
    </citation>
    <scope>NUCLEOTIDE SEQUENCE</scope>
    <source>
        <strain evidence="2">LMG 29321</strain>
    </source>
</reference>
<dbReference type="Proteomes" id="UP000071859">
    <property type="component" value="Unassembled WGS sequence"/>
</dbReference>